<evidence type="ECO:0000313" key="1">
    <source>
        <dbReference type="EMBL" id="MFC6878764.1"/>
    </source>
</evidence>
<reference evidence="2" key="1">
    <citation type="journal article" date="2019" name="Int. J. Syst. Evol. Microbiol.">
        <title>The Global Catalogue of Microorganisms (GCM) 10K type strain sequencing project: providing services to taxonomists for standard genome sequencing and annotation.</title>
        <authorList>
            <consortium name="The Broad Institute Genomics Platform"/>
            <consortium name="The Broad Institute Genome Sequencing Center for Infectious Disease"/>
            <person name="Wu L."/>
            <person name="Ma J."/>
        </authorList>
    </citation>
    <scope>NUCLEOTIDE SEQUENCE [LARGE SCALE GENOMIC DNA]</scope>
    <source>
        <strain evidence="2">JCM 3369</strain>
    </source>
</reference>
<organism evidence="1 2">
    <name type="scientific">Actinomadura yumaensis</name>
    <dbReference type="NCBI Taxonomy" id="111807"/>
    <lineage>
        <taxon>Bacteria</taxon>
        <taxon>Bacillati</taxon>
        <taxon>Actinomycetota</taxon>
        <taxon>Actinomycetes</taxon>
        <taxon>Streptosporangiales</taxon>
        <taxon>Thermomonosporaceae</taxon>
        <taxon>Actinomadura</taxon>
    </lineage>
</organism>
<keyword evidence="2" id="KW-1185">Reference proteome</keyword>
<evidence type="ECO:0000313" key="2">
    <source>
        <dbReference type="Proteomes" id="UP001596380"/>
    </source>
</evidence>
<dbReference type="RefSeq" id="WP_160819701.1">
    <property type="nucleotide sequence ID" value="NZ_JBHSXE010000001.1"/>
</dbReference>
<gene>
    <name evidence="1" type="ORF">ACFQKB_03175</name>
</gene>
<name>A0ABW2CAY5_9ACTN</name>
<protein>
    <submittedName>
        <fullName evidence="1">Uncharacterized protein</fullName>
    </submittedName>
</protein>
<accession>A0ABW2CAY5</accession>
<proteinExistence type="predicted"/>
<dbReference type="EMBL" id="JBHSXS010000001">
    <property type="protein sequence ID" value="MFC6878764.1"/>
    <property type="molecule type" value="Genomic_DNA"/>
</dbReference>
<dbReference type="Proteomes" id="UP001596380">
    <property type="component" value="Unassembled WGS sequence"/>
</dbReference>
<comment type="caution">
    <text evidence="1">The sequence shown here is derived from an EMBL/GenBank/DDBJ whole genome shotgun (WGS) entry which is preliminary data.</text>
</comment>
<sequence length="71" mass="7714">MALFDASFFVQLRGVMEVPLNGYDRSFFIGWGHDRADPAHAGAGLKAYAGRSGTRAGTTEFVMGLFDTVVR</sequence>